<comment type="caution">
    <text evidence="1">The sequence shown here is derived from an EMBL/GenBank/DDBJ whole genome shotgun (WGS) entry which is preliminary data.</text>
</comment>
<protein>
    <submittedName>
        <fullName evidence="1">Uncharacterized protein</fullName>
    </submittedName>
</protein>
<name>A0ABR4BEW2_9LECA</name>
<dbReference type="Proteomes" id="UP001590951">
    <property type="component" value="Unassembled WGS sequence"/>
</dbReference>
<evidence type="ECO:0000313" key="2">
    <source>
        <dbReference type="Proteomes" id="UP001590951"/>
    </source>
</evidence>
<gene>
    <name evidence="1" type="ORF">ABVK25_004189</name>
</gene>
<proteinExistence type="predicted"/>
<organism evidence="1 2">
    <name type="scientific">Lepraria finkii</name>
    <dbReference type="NCBI Taxonomy" id="1340010"/>
    <lineage>
        <taxon>Eukaryota</taxon>
        <taxon>Fungi</taxon>
        <taxon>Dikarya</taxon>
        <taxon>Ascomycota</taxon>
        <taxon>Pezizomycotina</taxon>
        <taxon>Lecanoromycetes</taxon>
        <taxon>OSLEUM clade</taxon>
        <taxon>Lecanoromycetidae</taxon>
        <taxon>Lecanorales</taxon>
        <taxon>Lecanorineae</taxon>
        <taxon>Stereocaulaceae</taxon>
        <taxon>Lepraria</taxon>
    </lineage>
</organism>
<dbReference type="EMBL" id="JBHFEH010000011">
    <property type="protein sequence ID" value="KAL2055381.1"/>
    <property type="molecule type" value="Genomic_DNA"/>
</dbReference>
<sequence>MLIYMMTRGPSIAEEARSAHLVLSMVGLTNKETQDQSTAWKLRARPRDSTSRTLNFHRLITKSIVSPFGFMGGNRVTPWQTTLVVTYHGMGHKDRIIAILPNEAM</sequence>
<keyword evidence="2" id="KW-1185">Reference proteome</keyword>
<accession>A0ABR4BEW2</accession>
<reference evidence="1 2" key="1">
    <citation type="submission" date="2024-09" db="EMBL/GenBank/DDBJ databases">
        <title>Rethinking Asexuality: The Enigmatic Case of Functional Sexual Genes in Lepraria (Stereocaulaceae).</title>
        <authorList>
            <person name="Doellman M."/>
            <person name="Sun Y."/>
            <person name="Barcenas-Pena A."/>
            <person name="Lumbsch H.T."/>
            <person name="Grewe F."/>
        </authorList>
    </citation>
    <scope>NUCLEOTIDE SEQUENCE [LARGE SCALE GENOMIC DNA]</scope>
    <source>
        <strain evidence="1 2">Grewe 0041</strain>
    </source>
</reference>
<evidence type="ECO:0000313" key="1">
    <source>
        <dbReference type="EMBL" id="KAL2055381.1"/>
    </source>
</evidence>